<reference evidence="1 2" key="1">
    <citation type="journal article" date="2016" name="Proc. Natl. Acad. Sci. U.S.A.">
        <title>Comparative genomics of biotechnologically important yeasts.</title>
        <authorList>
            <person name="Riley R."/>
            <person name="Haridas S."/>
            <person name="Wolfe K.H."/>
            <person name="Lopes M.R."/>
            <person name="Hittinger C.T."/>
            <person name="Goeker M."/>
            <person name="Salamov A.A."/>
            <person name="Wisecaver J.H."/>
            <person name="Long T.M."/>
            <person name="Calvey C.H."/>
            <person name="Aerts A.L."/>
            <person name="Barry K.W."/>
            <person name="Choi C."/>
            <person name="Clum A."/>
            <person name="Coughlan A.Y."/>
            <person name="Deshpande S."/>
            <person name="Douglass A.P."/>
            <person name="Hanson S.J."/>
            <person name="Klenk H.-P."/>
            <person name="LaButti K.M."/>
            <person name="Lapidus A."/>
            <person name="Lindquist E.A."/>
            <person name="Lipzen A.M."/>
            <person name="Meier-Kolthoff J.P."/>
            <person name="Ohm R.A."/>
            <person name="Otillar R.P."/>
            <person name="Pangilinan J.L."/>
            <person name="Peng Y."/>
            <person name="Rokas A."/>
            <person name="Rosa C.A."/>
            <person name="Scheuner C."/>
            <person name="Sibirny A.A."/>
            <person name="Slot J.C."/>
            <person name="Stielow J.B."/>
            <person name="Sun H."/>
            <person name="Kurtzman C.P."/>
            <person name="Blackwell M."/>
            <person name="Grigoriev I.V."/>
            <person name="Jeffries T.W."/>
        </authorList>
    </citation>
    <scope>NUCLEOTIDE SEQUENCE [LARGE SCALE GENOMIC DNA]</scope>
    <source>
        <strain evidence="1 2">DSM 6958</strain>
    </source>
</reference>
<accession>A0A1E3PGK2</accession>
<dbReference type="EMBL" id="KV454412">
    <property type="protein sequence ID" value="ODQ64344.1"/>
    <property type="molecule type" value="Genomic_DNA"/>
</dbReference>
<organism evidence="1 2">
    <name type="scientific">Nadsonia fulvescens var. elongata DSM 6958</name>
    <dbReference type="NCBI Taxonomy" id="857566"/>
    <lineage>
        <taxon>Eukaryota</taxon>
        <taxon>Fungi</taxon>
        <taxon>Dikarya</taxon>
        <taxon>Ascomycota</taxon>
        <taxon>Saccharomycotina</taxon>
        <taxon>Dipodascomycetes</taxon>
        <taxon>Dipodascales</taxon>
        <taxon>Dipodascales incertae sedis</taxon>
        <taxon>Nadsonia</taxon>
    </lineage>
</organism>
<gene>
    <name evidence="1" type="ORF">NADFUDRAFT_26880</name>
</gene>
<dbReference type="OrthoDB" id="2797145at2759"/>
<dbReference type="Proteomes" id="UP000095009">
    <property type="component" value="Unassembled WGS sequence"/>
</dbReference>
<dbReference type="AlphaFoldDB" id="A0A1E3PGK2"/>
<feature type="non-terminal residue" evidence="1">
    <location>
        <position position="1"/>
    </location>
</feature>
<evidence type="ECO:0000313" key="1">
    <source>
        <dbReference type="EMBL" id="ODQ64344.1"/>
    </source>
</evidence>
<evidence type="ECO:0000313" key="2">
    <source>
        <dbReference type="Proteomes" id="UP000095009"/>
    </source>
</evidence>
<sequence length="109" mass="11930">TEPTNLGAIFCGFIETLSLGAFCPSSGDNPPANIRQKVVLPVPFSPIITIISESEKSPASIFNLKSPIVLVILLYWKSRVCSIKSSSVEISDKRNCRDSVRKRKFSVGM</sequence>
<protein>
    <submittedName>
        <fullName evidence="1">Uncharacterized protein</fullName>
    </submittedName>
</protein>
<name>A0A1E3PGK2_9ASCO</name>
<proteinExistence type="predicted"/>
<keyword evidence="2" id="KW-1185">Reference proteome</keyword>